<gene>
    <name evidence="3" type="ORF">ACFPJA_13050</name>
</gene>
<evidence type="ECO:0000313" key="4">
    <source>
        <dbReference type="Proteomes" id="UP001596145"/>
    </source>
</evidence>
<feature type="region of interest" description="Disordered" evidence="1">
    <location>
        <begin position="1"/>
        <end position="48"/>
    </location>
</feature>
<dbReference type="InterPro" id="IPR055995">
    <property type="entry name" value="DUF7573"/>
</dbReference>
<proteinExistence type="predicted"/>
<dbReference type="Pfam" id="PF24458">
    <property type="entry name" value="DUF7573"/>
    <property type="match status" value="1"/>
</dbReference>
<evidence type="ECO:0000259" key="2">
    <source>
        <dbReference type="Pfam" id="PF24458"/>
    </source>
</evidence>
<dbReference type="AlphaFoldDB" id="A0ABD5QTR0"/>
<dbReference type="Proteomes" id="UP001596145">
    <property type="component" value="Unassembled WGS sequence"/>
</dbReference>
<dbReference type="EMBL" id="JBHSKV010000018">
    <property type="protein sequence ID" value="MFC5135640.1"/>
    <property type="molecule type" value="Genomic_DNA"/>
</dbReference>
<name>A0ABD5QTR0_9EURY</name>
<comment type="caution">
    <text evidence="3">The sequence shown here is derived from an EMBL/GenBank/DDBJ whole genome shotgun (WGS) entry which is preliminary data.</text>
</comment>
<feature type="domain" description="DUF7573" evidence="2">
    <location>
        <begin position="37"/>
        <end position="75"/>
    </location>
</feature>
<reference evidence="3 4" key="1">
    <citation type="journal article" date="2019" name="Int. J. Syst. Evol. Microbiol.">
        <title>The Global Catalogue of Microorganisms (GCM) 10K type strain sequencing project: providing services to taxonomists for standard genome sequencing and annotation.</title>
        <authorList>
            <consortium name="The Broad Institute Genomics Platform"/>
            <consortium name="The Broad Institute Genome Sequencing Center for Infectious Disease"/>
            <person name="Wu L."/>
            <person name="Ma J."/>
        </authorList>
    </citation>
    <scope>NUCLEOTIDE SEQUENCE [LARGE SCALE GENOMIC DNA]</scope>
    <source>
        <strain evidence="3 4">CGMCC 1.16026</strain>
    </source>
</reference>
<evidence type="ECO:0000313" key="3">
    <source>
        <dbReference type="EMBL" id="MFC5135640.1"/>
    </source>
</evidence>
<sequence length="75" mass="7995">MPEDRSLDDFASAGGGEGNGEAETNPDESIPTDVDPAESTSTWSTDGADCDRCGTTVTRRWHADGNLLCSECVEW</sequence>
<dbReference type="RefSeq" id="WP_122106315.1">
    <property type="nucleotide sequence ID" value="NZ_JBHSKV010000018.1"/>
</dbReference>
<organism evidence="3 4">
    <name type="scientific">Halorubrum glutamatedens</name>
    <dbReference type="NCBI Taxonomy" id="2707018"/>
    <lineage>
        <taxon>Archaea</taxon>
        <taxon>Methanobacteriati</taxon>
        <taxon>Methanobacteriota</taxon>
        <taxon>Stenosarchaea group</taxon>
        <taxon>Halobacteria</taxon>
        <taxon>Halobacteriales</taxon>
        <taxon>Haloferacaceae</taxon>
        <taxon>Halorubrum</taxon>
    </lineage>
</organism>
<keyword evidence="4" id="KW-1185">Reference proteome</keyword>
<accession>A0ABD5QTR0</accession>
<evidence type="ECO:0000256" key="1">
    <source>
        <dbReference type="SAM" id="MobiDB-lite"/>
    </source>
</evidence>
<protein>
    <recommendedName>
        <fullName evidence="2">DUF7573 domain-containing protein</fullName>
    </recommendedName>
</protein>